<keyword evidence="10" id="KW-0812">Transmembrane</keyword>
<keyword evidence="10" id="KW-0472">Membrane</keyword>
<dbReference type="EMBL" id="GL988043">
    <property type="protein sequence ID" value="EGS19581.1"/>
    <property type="molecule type" value="Genomic_DNA"/>
</dbReference>
<dbReference type="PROSITE" id="PS00086">
    <property type="entry name" value="CYTOCHROME_P450"/>
    <property type="match status" value="1"/>
</dbReference>
<reference evidence="11 12" key="1">
    <citation type="journal article" date="2011" name="Cell">
        <title>Insight into structure and assembly of the nuclear pore complex by utilizing the genome of a eukaryotic thermophile.</title>
        <authorList>
            <person name="Amlacher S."/>
            <person name="Sarges P."/>
            <person name="Flemming D."/>
            <person name="van Noort V."/>
            <person name="Kunze R."/>
            <person name="Devos D.P."/>
            <person name="Arumugam M."/>
            <person name="Bork P."/>
            <person name="Hurt E."/>
        </authorList>
    </citation>
    <scope>NUCLEOTIDE SEQUENCE [LARGE SCALE GENOMIC DNA]</scope>
    <source>
        <strain evidence="12">DSM 1495 / CBS 144.50 / IMI 039719</strain>
    </source>
</reference>
<dbReference type="OrthoDB" id="1844152at2759"/>
<dbReference type="PRINTS" id="PR00465">
    <property type="entry name" value="EP450IV"/>
</dbReference>
<evidence type="ECO:0000256" key="1">
    <source>
        <dbReference type="ARBA" id="ARBA00001971"/>
    </source>
</evidence>
<evidence type="ECO:0000313" key="12">
    <source>
        <dbReference type="Proteomes" id="UP000008066"/>
    </source>
</evidence>
<evidence type="ECO:0000256" key="10">
    <source>
        <dbReference type="SAM" id="Phobius"/>
    </source>
</evidence>
<evidence type="ECO:0000313" key="11">
    <source>
        <dbReference type="EMBL" id="EGS19581.1"/>
    </source>
</evidence>
<gene>
    <name evidence="11" type="ORF">CTHT_0040590</name>
</gene>
<dbReference type="PANTHER" id="PTHR46206:SF1">
    <property type="entry name" value="P450, PUTATIVE (EUROFUNG)-RELATED"/>
    <property type="match status" value="1"/>
</dbReference>
<comment type="similarity">
    <text evidence="2 9">Belongs to the cytochrome P450 family.</text>
</comment>
<dbReference type="GO" id="GO:0016705">
    <property type="term" value="F:oxidoreductase activity, acting on paired donors, with incorporation or reduction of molecular oxygen"/>
    <property type="evidence" value="ECO:0007669"/>
    <property type="project" value="InterPro"/>
</dbReference>
<dbReference type="CDD" id="cd11041">
    <property type="entry name" value="CYP503A1-like"/>
    <property type="match status" value="1"/>
</dbReference>
<evidence type="ECO:0000256" key="8">
    <source>
        <dbReference type="PIRSR" id="PIRSR602403-1"/>
    </source>
</evidence>
<protein>
    <submittedName>
        <fullName evidence="11">Monooxygenase-like protein</fullName>
    </submittedName>
</protein>
<evidence type="ECO:0000256" key="3">
    <source>
        <dbReference type="ARBA" id="ARBA00022617"/>
    </source>
</evidence>
<sequence length="545" mass="62611">MAVLEVTFKLLEALTIGRLIAYIALFTVGSFIVDFTWKPRYSKSLPRVGYGDGLLGTIKNWFFYVTRFPSWADEGYEKYIKKGHAFVVPSSPSRPHEIVVPRSQTGWLLEQPDRILSAQQAQKDALYSDYQFVGEDDHFSVQTIHRNLARHLPGLIPGVQEEIQDAIDKIFGKDTENWKSINLFEAWLGIIPQTTNRVIVSRPLCRDKEFLDSQVAFADAVVRNSIIFNMFPRVLLPLVAPFFVLSNWWHWRRSYLRAKDMIEERLRAMERKISGVDPSYEPPEDMVTWLIRQAYADNLKSELDPVKISKRLLPIEFAAIHTTVMAGHNLLLDLFSSDPKLGYLDAIREETARVLAESGSTFWTKQSLSRLYRTDSAIKESLRLSHMARALTHRKVAAPEGITNAAEGWHAPHGAYLMLDLAGTHRDPDLYPDPDRYNAFRFSRVREEWEASRKEGAAADSDEELRIMRLGMVTTSPEYLPFSHGRHACPGRFLVAHELKMILWYILQNYEIKPLPEKPKTVWFGCNVIPPVKVNIEVRRRKGTV</sequence>
<keyword evidence="3 8" id="KW-0349">Heme</keyword>
<evidence type="ECO:0000256" key="9">
    <source>
        <dbReference type="RuleBase" id="RU000461"/>
    </source>
</evidence>
<keyword evidence="5 9" id="KW-0560">Oxidoreductase</keyword>
<evidence type="ECO:0000256" key="2">
    <source>
        <dbReference type="ARBA" id="ARBA00010617"/>
    </source>
</evidence>
<keyword evidence="12" id="KW-1185">Reference proteome</keyword>
<dbReference type="GeneID" id="18258097"/>
<evidence type="ECO:0000256" key="6">
    <source>
        <dbReference type="ARBA" id="ARBA00023004"/>
    </source>
</evidence>
<evidence type="ECO:0000256" key="7">
    <source>
        <dbReference type="ARBA" id="ARBA00023033"/>
    </source>
</evidence>
<name>G0SA09_CHATD</name>
<accession>G0SA09</accession>
<dbReference type="SUPFAM" id="SSF48264">
    <property type="entry name" value="Cytochrome P450"/>
    <property type="match status" value="1"/>
</dbReference>
<dbReference type="RefSeq" id="XP_006694466.1">
    <property type="nucleotide sequence ID" value="XM_006694403.1"/>
</dbReference>
<dbReference type="InterPro" id="IPR036396">
    <property type="entry name" value="Cyt_P450_sf"/>
</dbReference>
<dbReference type="Proteomes" id="UP000008066">
    <property type="component" value="Unassembled WGS sequence"/>
</dbReference>
<dbReference type="InterPro" id="IPR001128">
    <property type="entry name" value="Cyt_P450"/>
</dbReference>
<dbReference type="Pfam" id="PF00067">
    <property type="entry name" value="p450"/>
    <property type="match status" value="1"/>
</dbReference>
<feature type="transmembrane region" description="Helical" evidence="10">
    <location>
        <begin position="234"/>
        <end position="251"/>
    </location>
</feature>
<feature type="transmembrane region" description="Helical" evidence="10">
    <location>
        <begin position="19"/>
        <end position="37"/>
    </location>
</feature>
<dbReference type="InterPro" id="IPR017972">
    <property type="entry name" value="Cyt_P450_CS"/>
</dbReference>
<dbReference type="Gene3D" id="1.10.630.10">
    <property type="entry name" value="Cytochrome P450"/>
    <property type="match status" value="1"/>
</dbReference>
<dbReference type="KEGG" id="cthr:CTHT_0040590"/>
<feature type="binding site" description="axial binding residue" evidence="8">
    <location>
        <position position="489"/>
    </location>
    <ligand>
        <name>heme</name>
        <dbReference type="ChEBI" id="CHEBI:30413"/>
    </ligand>
    <ligandPart>
        <name>Fe</name>
        <dbReference type="ChEBI" id="CHEBI:18248"/>
    </ligandPart>
</feature>
<comment type="cofactor">
    <cofactor evidence="1 8">
        <name>heme</name>
        <dbReference type="ChEBI" id="CHEBI:30413"/>
    </cofactor>
</comment>
<dbReference type="GO" id="GO:0004497">
    <property type="term" value="F:monooxygenase activity"/>
    <property type="evidence" value="ECO:0007669"/>
    <property type="project" value="UniProtKB-KW"/>
</dbReference>
<evidence type="ECO:0000256" key="5">
    <source>
        <dbReference type="ARBA" id="ARBA00023002"/>
    </source>
</evidence>
<dbReference type="eggNOG" id="KOG0684">
    <property type="taxonomic scope" value="Eukaryota"/>
</dbReference>
<dbReference type="GO" id="GO:0020037">
    <property type="term" value="F:heme binding"/>
    <property type="evidence" value="ECO:0007669"/>
    <property type="project" value="InterPro"/>
</dbReference>
<keyword evidence="4 8" id="KW-0479">Metal-binding</keyword>
<dbReference type="InterPro" id="IPR002403">
    <property type="entry name" value="Cyt_P450_E_grp-IV"/>
</dbReference>
<evidence type="ECO:0000256" key="4">
    <source>
        <dbReference type="ARBA" id="ARBA00022723"/>
    </source>
</evidence>
<dbReference type="PANTHER" id="PTHR46206">
    <property type="entry name" value="CYTOCHROME P450"/>
    <property type="match status" value="1"/>
</dbReference>
<dbReference type="OMA" id="VMHKYLA"/>
<dbReference type="AlphaFoldDB" id="G0SA09"/>
<dbReference type="HOGENOM" id="CLU_022195_9_2_1"/>
<dbReference type="GO" id="GO:0005506">
    <property type="term" value="F:iron ion binding"/>
    <property type="evidence" value="ECO:0007669"/>
    <property type="project" value="InterPro"/>
</dbReference>
<keyword evidence="6 8" id="KW-0408">Iron</keyword>
<organism evidence="12">
    <name type="scientific">Chaetomium thermophilum (strain DSM 1495 / CBS 144.50 / IMI 039719)</name>
    <name type="common">Thermochaetoides thermophila</name>
    <dbReference type="NCBI Taxonomy" id="759272"/>
    <lineage>
        <taxon>Eukaryota</taxon>
        <taxon>Fungi</taxon>
        <taxon>Dikarya</taxon>
        <taxon>Ascomycota</taxon>
        <taxon>Pezizomycotina</taxon>
        <taxon>Sordariomycetes</taxon>
        <taxon>Sordariomycetidae</taxon>
        <taxon>Sordariales</taxon>
        <taxon>Chaetomiaceae</taxon>
        <taxon>Thermochaetoides</taxon>
    </lineage>
</organism>
<proteinExistence type="inferred from homology"/>
<keyword evidence="7 9" id="KW-0503">Monooxygenase</keyword>
<keyword evidence="10" id="KW-1133">Transmembrane helix</keyword>